<dbReference type="KEGG" id="char:116219052"/>
<reference evidence="4" key="1">
    <citation type="submission" date="2025-08" db="UniProtKB">
        <authorList>
            <consortium name="RefSeq"/>
        </authorList>
    </citation>
    <scope>IDENTIFICATION</scope>
</reference>
<feature type="domain" description="Ig-like" evidence="2">
    <location>
        <begin position="279"/>
        <end position="366"/>
    </location>
</feature>
<dbReference type="Proteomes" id="UP000515152">
    <property type="component" value="Chromosome 24"/>
</dbReference>
<dbReference type="Pfam" id="PF13895">
    <property type="entry name" value="Ig_2"/>
    <property type="match status" value="2"/>
</dbReference>
<dbReference type="SMART" id="SM00409">
    <property type="entry name" value="IG"/>
    <property type="match status" value="4"/>
</dbReference>
<sequence length="475" mass="51566">MSPESVSEGHQVTLTCNTTCSLSNNPTYIWYRNSQPLTNPHPTSSNTLSITSVSKEDAGYYSCAVRGHEGHPSLSVCVLSCWSVTYAPKSICALNGSSVEFHSYYTYPEDNTVTKAFWLIGGTRTFGHEPKDLIQEEHYHGRVNYSEKKKNNHTLRITDLIIEDSNSFRFRFITDKVGGKYLGGNVELSVTELQVLMDPANVTEGDRVTLTCITTCSLIYNPTYIWYKNLHAISSTHTAGNMLNISSVSIEGTGSYSCAVKGHEVHRSLDRTLSVRYAPRNTLASVHPSAEPVEGDSVTLTCSSDANPPAQTYSWYKKSGDQSSRVGSSQNISFASISSVQSGLYYCETGNEIGQNRSAVVWISVTYPKIPSCWTAVVGGVIGGMLAGLVSGAVIGVVVFKRVTQTREVRSTTIGTVGDTTAVSQAVQSSPDDDTYTGLNLATRSPEYDTLANVKISADGVPYSTTQVEASDYEN</sequence>
<dbReference type="InterPro" id="IPR003599">
    <property type="entry name" value="Ig_sub"/>
</dbReference>
<feature type="transmembrane region" description="Helical" evidence="1">
    <location>
        <begin position="374"/>
        <end position="400"/>
    </location>
</feature>
<accession>A0A8M1KBT6</accession>
<gene>
    <name evidence="4" type="primary">LOC116219052</name>
</gene>
<evidence type="ECO:0000313" key="3">
    <source>
        <dbReference type="Proteomes" id="UP000515152"/>
    </source>
</evidence>
<dbReference type="PANTHER" id="PTHR46013">
    <property type="entry name" value="VASCULAR CELL ADHESION MOLECULE 1"/>
    <property type="match status" value="1"/>
</dbReference>
<evidence type="ECO:0000259" key="2">
    <source>
        <dbReference type="PROSITE" id="PS50835"/>
    </source>
</evidence>
<feature type="domain" description="Ig-like" evidence="2">
    <location>
        <begin position="1"/>
        <end position="75"/>
    </location>
</feature>
<keyword evidence="1" id="KW-1133">Transmembrane helix</keyword>
<protein>
    <submittedName>
        <fullName evidence="4">B-cell receptor CD22-like</fullName>
    </submittedName>
</protein>
<organism evidence="3 4">
    <name type="scientific">Clupea harengus</name>
    <name type="common">Atlantic herring</name>
    <dbReference type="NCBI Taxonomy" id="7950"/>
    <lineage>
        <taxon>Eukaryota</taxon>
        <taxon>Metazoa</taxon>
        <taxon>Chordata</taxon>
        <taxon>Craniata</taxon>
        <taxon>Vertebrata</taxon>
        <taxon>Euteleostomi</taxon>
        <taxon>Actinopterygii</taxon>
        <taxon>Neopterygii</taxon>
        <taxon>Teleostei</taxon>
        <taxon>Clupei</taxon>
        <taxon>Clupeiformes</taxon>
        <taxon>Clupeoidei</taxon>
        <taxon>Clupeidae</taxon>
        <taxon>Clupea</taxon>
    </lineage>
</organism>
<dbReference type="GeneID" id="116219052"/>
<dbReference type="InterPro" id="IPR003598">
    <property type="entry name" value="Ig_sub2"/>
</dbReference>
<dbReference type="InterPro" id="IPR007110">
    <property type="entry name" value="Ig-like_dom"/>
</dbReference>
<dbReference type="PANTHER" id="PTHR46013:SF4">
    <property type="entry name" value="B-CELL RECEPTOR CD22-RELATED"/>
    <property type="match status" value="1"/>
</dbReference>
<dbReference type="RefSeq" id="XP_042559399.1">
    <property type="nucleotide sequence ID" value="XM_042703465.1"/>
</dbReference>
<dbReference type="SMART" id="SM00408">
    <property type="entry name" value="IGc2"/>
    <property type="match status" value="3"/>
</dbReference>
<name>A0A8M1KBT6_CLUHA</name>
<dbReference type="OrthoDB" id="10039395at2759"/>
<keyword evidence="1" id="KW-0812">Transmembrane</keyword>
<proteinExistence type="predicted"/>
<dbReference type="PROSITE" id="PS50835">
    <property type="entry name" value="IG_LIKE"/>
    <property type="match status" value="3"/>
</dbReference>
<keyword evidence="1" id="KW-0472">Membrane</keyword>
<dbReference type="AlphaFoldDB" id="A0A8M1KBT6"/>
<feature type="domain" description="Ig-like" evidence="2">
    <location>
        <begin position="191"/>
        <end position="274"/>
    </location>
</feature>
<evidence type="ECO:0000313" key="4">
    <source>
        <dbReference type="RefSeq" id="XP_042559399.1"/>
    </source>
</evidence>
<keyword evidence="3" id="KW-1185">Reference proteome</keyword>
<evidence type="ECO:0000256" key="1">
    <source>
        <dbReference type="SAM" id="Phobius"/>
    </source>
</evidence>
<dbReference type="Pfam" id="PF13927">
    <property type="entry name" value="Ig_3"/>
    <property type="match status" value="1"/>
</dbReference>